<keyword evidence="4" id="KW-0560">Oxidoreductase</keyword>
<comment type="caution">
    <text evidence="12">The sequence shown here is derived from an EMBL/GenBank/DDBJ whole genome shotgun (WGS) entry which is preliminary data.</text>
</comment>
<evidence type="ECO:0000256" key="6">
    <source>
        <dbReference type="ARBA" id="ARBA00023157"/>
    </source>
</evidence>
<dbReference type="Pfam" id="PF12142">
    <property type="entry name" value="PPO1_DWL"/>
    <property type="match status" value="1"/>
</dbReference>
<evidence type="ECO:0000256" key="5">
    <source>
        <dbReference type="ARBA" id="ARBA00023008"/>
    </source>
</evidence>
<keyword evidence="2 7" id="KW-0479">Metal-binding</keyword>
<feature type="disulfide bond" evidence="8">
    <location>
        <begin position="104"/>
        <end position="119"/>
    </location>
</feature>
<accession>A0AAV9DSK6</accession>
<feature type="domain" description="Tyrosinase copper-binding" evidence="11">
    <location>
        <begin position="360"/>
        <end position="371"/>
    </location>
</feature>
<dbReference type="PRINTS" id="PR00092">
    <property type="entry name" value="TYROSINASE"/>
</dbReference>
<evidence type="ECO:0000256" key="7">
    <source>
        <dbReference type="PIRSR" id="PIRSR000290-1"/>
    </source>
</evidence>
<name>A0AAV9DSK6_ACOCL</name>
<evidence type="ECO:0000259" key="11">
    <source>
        <dbReference type="PROSITE" id="PS00498"/>
    </source>
</evidence>
<dbReference type="PANTHER" id="PTHR11474:SF76">
    <property type="entry name" value="SHKT DOMAIN-CONTAINING PROTEIN"/>
    <property type="match status" value="1"/>
</dbReference>
<keyword evidence="3" id="KW-0883">Thioether bond</keyword>
<dbReference type="InterPro" id="IPR008922">
    <property type="entry name" value="Di-copper_centre_dom_sf"/>
</dbReference>
<feature type="binding site" evidence="7">
    <location>
        <position position="333"/>
    </location>
    <ligand>
        <name>Cu cation</name>
        <dbReference type="ChEBI" id="CHEBI:23378"/>
        <label>B</label>
    </ligand>
</feature>
<dbReference type="Gene3D" id="1.10.1280.10">
    <property type="entry name" value="Di-copper center containing domain from catechol oxidase"/>
    <property type="match status" value="1"/>
</dbReference>
<evidence type="ECO:0000259" key="10">
    <source>
        <dbReference type="PROSITE" id="PS00497"/>
    </source>
</evidence>
<dbReference type="Pfam" id="PF00264">
    <property type="entry name" value="Tyrosinase"/>
    <property type="match status" value="1"/>
</dbReference>
<organism evidence="12 13">
    <name type="scientific">Acorus calamus</name>
    <name type="common">Sweet flag</name>
    <dbReference type="NCBI Taxonomy" id="4465"/>
    <lineage>
        <taxon>Eukaryota</taxon>
        <taxon>Viridiplantae</taxon>
        <taxon>Streptophyta</taxon>
        <taxon>Embryophyta</taxon>
        <taxon>Tracheophyta</taxon>
        <taxon>Spermatophyta</taxon>
        <taxon>Magnoliopsida</taxon>
        <taxon>Liliopsida</taxon>
        <taxon>Acoraceae</taxon>
        <taxon>Acorus</taxon>
    </lineage>
</organism>
<dbReference type="InterPro" id="IPR050316">
    <property type="entry name" value="Tyrosinase/Hemocyanin"/>
</dbReference>
<comment type="similarity">
    <text evidence="1">Belongs to the tyrosinase family.</text>
</comment>
<dbReference type="Pfam" id="PF12143">
    <property type="entry name" value="PPO1_KFDV"/>
    <property type="match status" value="1"/>
</dbReference>
<dbReference type="InterPro" id="IPR016213">
    <property type="entry name" value="Polyphenol_oxidase"/>
</dbReference>
<proteinExistence type="inferred from homology"/>
<dbReference type="PIRSF" id="PIRSF000290">
    <property type="entry name" value="PPO_plant"/>
    <property type="match status" value="1"/>
</dbReference>
<keyword evidence="13" id="KW-1185">Reference proteome</keyword>
<feature type="disulfide bond" evidence="8">
    <location>
        <begin position="118"/>
        <end position="182"/>
    </location>
</feature>
<evidence type="ECO:0000256" key="8">
    <source>
        <dbReference type="PIRSR" id="PIRSR000290-2"/>
    </source>
</evidence>
<feature type="binding site" evidence="7">
    <location>
        <position position="211"/>
    </location>
    <ligand>
        <name>Cu cation</name>
        <dbReference type="ChEBI" id="CHEBI:23378"/>
        <label>A</label>
    </ligand>
</feature>
<dbReference type="GO" id="GO:0046148">
    <property type="term" value="P:pigment biosynthetic process"/>
    <property type="evidence" value="ECO:0007669"/>
    <property type="project" value="InterPro"/>
</dbReference>
<evidence type="ECO:0000256" key="9">
    <source>
        <dbReference type="PIRSR" id="PIRSR000290-3"/>
    </source>
</evidence>
<protein>
    <recommendedName>
        <fullName evidence="10 11">Tyrosinase copper-binding domain-containing protein</fullName>
    </recommendedName>
</protein>
<feature type="binding site" evidence="7">
    <location>
        <position position="367"/>
    </location>
    <ligand>
        <name>Cu cation</name>
        <dbReference type="ChEBI" id="CHEBI:23378"/>
        <label>B</label>
    </ligand>
</feature>
<feature type="binding site" evidence="7">
    <location>
        <position position="202"/>
    </location>
    <ligand>
        <name>Cu cation</name>
        <dbReference type="ChEBI" id="CHEBI:23378"/>
        <label>A</label>
    </ligand>
</feature>
<dbReference type="InterPro" id="IPR002227">
    <property type="entry name" value="Tyrosinase_Cu-bd"/>
</dbReference>
<evidence type="ECO:0000256" key="2">
    <source>
        <dbReference type="ARBA" id="ARBA00022723"/>
    </source>
</evidence>
<dbReference type="GO" id="GO:0046872">
    <property type="term" value="F:metal ion binding"/>
    <property type="evidence" value="ECO:0007669"/>
    <property type="project" value="UniProtKB-KW"/>
</dbReference>
<dbReference type="Proteomes" id="UP001180020">
    <property type="component" value="Unassembled WGS sequence"/>
</dbReference>
<dbReference type="PROSITE" id="PS00498">
    <property type="entry name" value="TYROSINASE_2"/>
    <property type="match status" value="1"/>
</dbReference>
<dbReference type="PROSITE" id="PS00497">
    <property type="entry name" value="TYROSINASE_1"/>
    <property type="match status" value="1"/>
</dbReference>
<comment type="cofactor">
    <cofactor evidence="7">
        <name>Cu(2+)</name>
        <dbReference type="ChEBI" id="CHEBI:29036"/>
    </cofactor>
    <text evidence="7">Binds 2 copper ions per subunit.</text>
</comment>
<evidence type="ECO:0000313" key="12">
    <source>
        <dbReference type="EMBL" id="KAK1303917.1"/>
    </source>
</evidence>
<feature type="domain" description="Tyrosinase copper-binding" evidence="10">
    <location>
        <begin position="202"/>
        <end position="219"/>
    </location>
</feature>
<dbReference type="InterPro" id="IPR022740">
    <property type="entry name" value="Polyphenol_oxidase_C"/>
</dbReference>
<feature type="cross-link" description="2'-(S-cysteinyl)-histidine (Cys-His)" evidence="9">
    <location>
        <begin position="185"/>
        <end position="202"/>
    </location>
</feature>
<gene>
    <name evidence="12" type="ORF">QJS10_CPB11g01354</name>
</gene>
<evidence type="ECO:0000256" key="3">
    <source>
        <dbReference type="ARBA" id="ARBA00022784"/>
    </source>
</evidence>
<dbReference type="SUPFAM" id="SSF48056">
    <property type="entry name" value="Di-copper centre-containing domain"/>
    <property type="match status" value="1"/>
</dbReference>
<keyword evidence="5 7" id="KW-0186">Copper</keyword>
<dbReference type="EMBL" id="JAUJYO010000011">
    <property type="protein sequence ID" value="KAK1303917.1"/>
    <property type="molecule type" value="Genomic_DNA"/>
</dbReference>
<reference evidence="12" key="1">
    <citation type="journal article" date="2023" name="Nat. Commun.">
        <title>Diploid and tetraploid genomes of Acorus and the evolution of monocots.</title>
        <authorList>
            <person name="Ma L."/>
            <person name="Liu K.W."/>
            <person name="Li Z."/>
            <person name="Hsiao Y.Y."/>
            <person name="Qi Y."/>
            <person name="Fu T."/>
            <person name="Tang G.D."/>
            <person name="Zhang D."/>
            <person name="Sun W.H."/>
            <person name="Liu D.K."/>
            <person name="Li Y."/>
            <person name="Chen G.Z."/>
            <person name="Liu X.D."/>
            <person name="Liao X.Y."/>
            <person name="Jiang Y.T."/>
            <person name="Yu X."/>
            <person name="Hao Y."/>
            <person name="Huang J."/>
            <person name="Zhao X.W."/>
            <person name="Ke S."/>
            <person name="Chen Y.Y."/>
            <person name="Wu W.L."/>
            <person name="Hsu J.L."/>
            <person name="Lin Y.F."/>
            <person name="Huang M.D."/>
            <person name="Li C.Y."/>
            <person name="Huang L."/>
            <person name="Wang Z.W."/>
            <person name="Zhao X."/>
            <person name="Zhong W.Y."/>
            <person name="Peng D.H."/>
            <person name="Ahmad S."/>
            <person name="Lan S."/>
            <person name="Zhang J.S."/>
            <person name="Tsai W.C."/>
            <person name="Van de Peer Y."/>
            <person name="Liu Z.J."/>
        </authorList>
    </citation>
    <scope>NUCLEOTIDE SEQUENCE</scope>
    <source>
        <strain evidence="12">CP</strain>
    </source>
</reference>
<reference evidence="12" key="2">
    <citation type="submission" date="2023-06" db="EMBL/GenBank/DDBJ databases">
        <authorList>
            <person name="Ma L."/>
            <person name="Liu K.-W."/>
            <person name="Li Z."/>
            <person name="Hsiao Y.-Y."/>
            <person name="Qi Y."/>
            <person name="Fu T."/>
            <person name="Tang G."/>
            <person name="Zhang D."/>
            <person name="Sun W.-H."/>
            <person name="Liu D.-K."/>
            <person name="Li Y."/>
            <person name="Chen G.-Z."/>
            <person name="Liu X.-D."/>
            <person name="Liao X.-Y."/>
            <person name="Jiang Y.-T."/>
            <person name="Yu X."/>
            <person name="Hao Y."/>
            <person name="Huang J."/>
            <person name="Zhao X.-W."/>
            <person name="Ke S."/>
            <person name="Chen Y.-Y."/>
            <person name="Wu W.-L."/>
            <person name="Hsu J.-L."/>
            <person name="Lin Y.-F."/>
            <person name="Huang M.-D."/>
            <person name="Li C.-Y."/>
            <person name="Huang L."/>
            <person name="Wang Z.-W."/>
            <person name="Zhao X."/>
            <person name="Zhong W.-Y."/>
            <person name="Peng D.-H."/>
            <person name="Ahmad S."/>
            <person name="Lan S."/>
            <person name="Zhang J.-S."/>
            <person name="Tsai W.-C."/>
            <person name="Van De Peer Y."/>
            <person name="Liu Z.-J."/>
        </authorList>
    </citation>
    <scope>NUCLEOTIDE SEQUENCE</scope>
    <source>
        <strain evidence="12">CP</strain>
        <tissue evidence="12">Leaves</tissue>
    </source>
</reference>
<dbReference type="InterPro" id="IPR022739">
    <property type="entry name" value="Polyphenol_oxidase_cen"/>
</dbReference>
<keyword evidence="6 8" id="KW-1015">Disulfide bond</keyword>
<dbReference type="AlphaFoldDB" id="A0AAV9DSK6"/>
<feature type="binding site" evidence="7">
    <location>
        <position position="337"/>
    </location>
    <ligand>
        <name>Cu cation</name>
        <dbReference type="ChEBI" id="CHEBI:23378"/>
        <label>B</label>
    </ligand>
</feature>
<dbReference type="GO" id="GO:0004097">
    <property type="term" value="F:catechol oxidase activity"/>
    <property type="evidence" value="ECO:0007669"/>
    <property type="project" value="InterPro"/>
</dbReference>
<dbReference type="FunFam" id="1.10.1280.10:FF:000007">
    <property type="entry name" value="Polyphenol oxidase, chloroplastic"/>
    <property type="match status" value="1"/>
</dbReference>
<evidence type="ECO:0000256" key="1">
    <source>
        <dbReference type="ARBA" id="ARBA00009928"/>
    </source>
</evidence>
<feature type="binding site" evidence="7">
    <location>
        <position position="181"/>
    </location>
    <ligand>
        <name>Cu cation</name>
        <dbReference type="ChEBI" id="CHEBI:23378"/>
        <label>A</label>
    </ligand>
</feature>
<evidence type="ECO:0000313" key="13">
    <source>
        <dbReference type="Proteomes" id="UP001180020"/>
    </source>
</evidence>
<sequence length="596" mass="66577">MANPTTLFNQTPSLIIPSTLTPTTLLHHPHLPLSVPRRHRRHPVTCKATHDNNNNHHHQPHQPTLLDRRDILLGLAGVSSASALITPSNPALASPIQAPDLTKCGPADLPTGAIPTNCCPPIKSSDILDFQLPSPSTPLRLRPAAHLVDKAYVDKYAKAISLMKALPADDPRNFTNQANVHCAYCDGAYDQVGFPNLELQVHNSWLFFPWHRCYLYFYERILGKLIGDDTFAIPFWNWDAPAGMTLPSIYTSTSSSLYDKLRDAKHQPPTLVDLDFNGEDPNYTDKEQLDHNLRVMYRQVISNGKSASLFMGLPLRAGDKPNPGAGSLENLPHGPVHVWTGDRTQPNGENMGTFYSAARDPIFFAHHGNVDRMWWLWRKLSPRHKDFTDKDWLDAAFLFYDEEARPVRVRVRDVLEVDKLRYSYQEVDVPWAKTKPTVRLGANSVLKTKSRGIAPPPPVVTSFPIDLKNTVSVIVKRATRARSAAQKEKEEEVLVVEGIEFSRDVFVKIDVYVNSAGQEDSVSPGGRELAGSFVNVPHKHKHSKKEKLVKTKLRVGLTDLLEDIGAEEDESILVSLVPRKGKSKVKIGGVKIELVQ</sequence>
<dbReference type="PANTHER" id="PTHR11474">
    <property type="entry name" value="TYROSINASE FAMILY MEMBER"/>
    <property type="match status" value="1"/>
</dbReference>
<evidence type="ECO:0000256" key="4">
    <source>
        <dbReference type="ARBA" id="ARBA00023002"/>
    </source>
</evidence>